<dbReference type="InterPro" id="IPR028939">
    <property type="entry name" value="P5C_Rdtase_cat_N"/>
</dbReference>
<keyword evidence="1" id="KW-0560">Oxidoreductase</keyword>
<evidence type="ECO:0000313" key="5">
    <source>
        <dbReference type="Proteomes" id="UP000011863"/>
    </source>
</evidence>
<evidence type="ECO:0000256" key="1">
    <source>
        <dbReference type="ARBA" id="ARBA00023002"/>
    </source>
</evidence>
<dbReference type="RefSeq" id="WP_015441530.1">
    <property type="nucleotide sequence ID" value="NC_020520.1"/>
</dbReference>
<dbReference type="Gene3D" id="3.40.50.720">
    <property type="entry name" value="NAD(P)-binding Rossmann-like Domain"/>
    <property type="match status" value="1"/>
</dbReference>
<dbReference type="PANTHER" id="PTHR14239">
    <property type="entry name" value="DUDULIN-RELATED"/>
    <property type="match status" value="1"/>
</dbReference>
<dbReference type="GO" id="GO:0015677">
    <property type="term" value="P:copper ion import"/>
    <property type="evidence" value="ECO:0007669"/>
    <property type="project" value="TreeGrafter"/>
</dbReference>
<feature type="compositionally biased region" description="Low complexity" evidence="2">
    <location>
        <begin position="239"/>
        <end position="251"/>
    </location>
</feature>
<dbReference type="KEGG" id="aym:YM304_19690"/>
<reference evidence="4 5" key="1">
    <citation type="journal article" date="2013" name="Int. J. Syst. Evol. Microbiol.">
        <title>Ilumatobacter nonamiense sp. nov. and Ilumatobacter coccineum sp. nov., isolated from seashore sand.</title>
        <authorList>
            <person name="Matsumoto A."/>
            <person name="Kasai H."/>
            <person name="Matsuo Y."/>
            <person name="Shizuri Y."/>
            <person name="Ichikawa N."/>
            <person name="Fujita N."/>
            <person name="Omura S."/>
            <person name="Takahashi Y."/>
        </authorList>
    </citation>
    <scope>NUCLEOTIDE SEQUENCE [LARGE SCALE GENOMIC DNA]</scope>
    <source>
        <strain evidence="5">NBRC 103263 / KCTC 29153 / YM16-304</strain>
    </source>
</reference>
<feature type="domain" description="Pyrroline-5-carboxylate reductase catalytic N-terminal" evidence="3">
    <location>
        <begin position="11"/>
        <end position="108"/>
    </location>
</feature>
<evidence type="ECO:0000256" key="2">
    <source>
        <dbReference type="SAM" id="MobiDB-lite"/>
    </source>
</evidence>
<keyword evidence="5" id="KW-1185">Reference proteome</keyword>
<dbReference type="InterPro" id="IPR010185">
    <property type="entry name" value="NpdG"/>
</dbReference>
<dbReference type="PANTHER" id="PTHR14239:SF0">
    <property type="entry name" value="F420-DEPENDENT NADP REDUCTASE"/>
    <property type="match status" value="1"/>
</dbReference>
<dbReference type="InterPro" id="IPR051267">
    <property type="entry name" value="STEAP_metalloreductase"/>
</dbReference>
<feature type="compositionally biased region" description="Acidic residues" evidence="2">
    <location>
        <begin position="252"/>
        <end position="262"/>
    </location>
</feature>
<feature type="region of interest" description="Disordered" evidence="2">
    <location>
        <begin position="233"/>
        <end position="262"/>
    </location>
</feature>
<gene>
    <name evidence="4" type="ORF">YM304_19690</name>
</gene>
<dbReference type="NCBIfam" id="TIGR01915">
    <property type="entry name" value="npdG"/>
    <property type="match status" value="1"/>
</dbReference>
<dbReference type="SUPFAM" id="SSF51735">
    <property type="entry name" value="NAD(P)-binding Rossmann-fold domains"/>
    <property type="match status" value="1"/>
</dbReference>
<dbReference type="OrthoDB" id="5738121at2"/>
<dbReference type="InterPro" id="IPR036291">
    <property type="entry name" value="NAD(P)-bd_dom_sf"/>
</dbReference>
<dbReference type="Pfam" id="PF03807">
    <property type="entry name" value="F420_oxidored"/>
    <property type="match status" value="1"/>
</dbReference>
<evidence type="ECO:0000259" key="3">
    <source>
        <dbReference type="Pfam" id="PF03807"/>
    </source>
</evidence>
<dbReference type="GO" id="GO:0052851">
    <property type="term" value="F:ferric-chelate reductase (NADPH) activity"/>
    <property type="evidence" value="ECO:0007669"/>
    <property type="project" value="TreeGrafter"/>
</dbReference>
<dbReference type="GO" id="GO:0016651">
    <property type="term" value="F:oxidoreductase activity, acting on NAD(P)H"/>
    <property type="evidence" value="ECO:0007669"/>
    <property type="project" value="InterPro"/>
</dbReference>
<dbReference type="GO" id="GO:0005886">
    <property type="term" value="C:plasma membrane"/>
    <property type="evidence" value="ECO:0007669"/>
    <property type="project" value="TreeGrafter"/>
</dbReference>
<organism evidence="4 5">
    <name type="scientific">Ilumatobacter coccineus (strain NBRC 103263 / KCTC 29153 / YM16-304)</name>
    <dbReference type="NCBI Taxonomy" id="1313172"/>
    <lineage>
        <taxon>Bacteria</taxon>
        <taxon>Bacillati</taxon>
        <taxon>Actinomycetota</taxon>
        <taxon>Acidimicrobiia</taxon>
        <taxon>Acidimicrobiales</taxon>
        <taxon>Ilumatobacteraceae</taxon>
        <taxon>Ilumatobacter</taxon>
    </lineage>
</organism>
<protein>
    <submittedName>
        <fullName evidence="4">Putative NADPH-dependent F420 reductase</fullName>
    </submittedName>
</protein>
<dbReference type="GO" id="GO:0006740">
    <property type="term" value="P:NADPH regeneration"/>
    <property type="evidence" value="ECO:0007669"/>
    <property type="project" value="InterPro"/>
</dbReference>
<proteinExistence type="predicted"/>
<sequence length="262" mass="27298">MTTRTTGARPRIGILGGTGPAGSGLAARLASIGYEAVIGSRSKYRAMEARDSLVEKWPDLADLLGYGDNHAAASCDLIVIATPWDSAASTAQENIDLIAGKIVVSMANALVRVNKEFQPLVPPRGSVAAHVQAAVPECRVVAAFHHLPATELGHIEEPIDSDVLICGDDADAVKEVSEIVWGIPGCRPLDAGELSNATAIEAFTAVLLQLNVRYKTRVAPKLTGIRLDRDVAPVPSAIPPTAGSTASTSADSDTDSDESGIE</sequence>
<dbReference type="GO" id="GO:0008823">
    <property type="term" value="F:cupric reductase (NADH) activity"/>
    <property type="evidence" value="ECO:0007669"/>
    <property type="project" value="TreeGrafter"/>
</dbReference>
<dbReference type="EMBL" id="AP012057">
    <property type="protein sequence ID" value="BAN02283.1"/>
    <property type="molecule type" value="Genomic_DNA"/>
</dbReference>
<accession>A0A6C7E7C9</accession>
<dbReference type="Proteomes" id="UP000011863">
    <property type="component" value="Chromosome"/>
</dbReference>
<name>A0A6C7E7C9_ILUCY</name>
<dbReference type="GO" id="GO:0070967">
    <property type="term" value="F:coenzyme F420 binding"/>
    <property type="evidence" value="ECO:0007669"/>
    <property type="project" value="InterPro"/>
</dbReference>
<evidence type="ECO:0000313" key="4">
    <source>
        <dbReference type="EMBL" id="BAN02283.1"/>
    </source>
</evidence>
<dbReference type="GO" id="GO:0050661">
    <property type="term" value="F:NADP binding"/>
    <property type="evidence" value="ECO:0007669"/>
    <property type="project" value="InterPro"/>
</dbReference>
<dbReference type="AlphaFoldDB" id="A0A6C7E7C9"/>